<dbReference type="InterPro" id="IPR011333">
    <property type="entry name" value="SKP1/BTB/POZ_sf"/>
</dbReference>
<dbReference type="Gene3D" id="3.30.710.10">
    <property type="entry name" value="Potassium Channel Kv1.1, Chain A"/>
    <property type="match status" value="1"/>
</dbReference>
<proteinExistence type="predicted"/>
<dbReference type="Proteomes" id="UP001321473">
    <property type="component" value="Unassembled WGS sequence"/>
</dbReference>
<comment type="caution">
    <text evidence="3">The sequence shown here is derived from an EMBL/GenBank/DDBJ whole genome shotgun (WGS) entry which is preliminary data.</text>
</comment>
<accession>A0AAQ4E6E4</accession>
<dbReference type="PANTHER" id="PTHR45774">
    <property type="entry name" value="BTB/POZ DOMAIN-CONTAINING"/>
    <property type="match status" value="1"/>
</dbReference>
<reference evidence="3 4" key="1">
    <citation type="journal article" date="2023" name="Arcadia Sci">
        <title>De novo assembly of a long-read Amblyomma americanum tick genome.</title>
        <authorList>
            <person name="Chou S."/>
            <person name="Poskanzer K.E."/>
            <person name="Rollins M."/>
            <person name="Thuy-Boun P.S."/>
        </authorList>
    </citation>
    <scope>NUCLEOTIDE SEQUENCE [LARGE SCALE GENOMIC DNA]</scope>
    <source>
        <strain evidence="3">F_SG_1</strain>
        <tissue evidence="3">Salivary glands</tissue>
    </source>
</reference>
<dbReference type="AlphaFoldDB" id="A0AAQ4E6E4"/>
<dbReference type="PROSITE" id="PS50097">
    <property type="entry name" value="BTB"/>
    <property type="match status" value="1"/>
</dbReference>
<dbReference type="PANTHER" id="PTHR45774:SF4">
    <property type="entry name" value="AXUNDEAD, ISOFORM F"/>
    <property type="match status" value="1"/>
</dbReference>
<feature type="domain" description="BTB" evidence="2">
    <location>
        <begin position="17"/>
        <end position="82"/>
    </location>
</feature>
<sequence length="307" mass="34384">MPQLINLEKYLDSTVFSDVEFVVQSEKYSVSRSIRAHKQFLAMRNEVFGTMFFGSLPEKDKVHITDLHPRGFYGLLKYIYCGACLPDSFEEAIYIREAADKYLVPELVTVCSKYIAENLTPDRVCPLIDCLATTDTERIDDAALRVLRSNAAAVLNSESFVDSHDTTVEAVLSVVCGVPESCVFTAIRRWAEERCRRSLSTGETPVDVDAILRPFLPKLRFLALTPQEYVKGPGSWNLLKSNEDYAILRNIIVRGSVPLPSWVCTNDTSRSQFRELFASKPLPTTGSLSKETGTTGQASEEFGDKKQ</sequence>
<feature type="compositionally biased region" description="Polar residues" evidence="1">
    <location>
        <begin position="282"/>
        <end position="298"/>
    </location>
</feature>
<dbReference type="EMBL" id="JARKHS020021455">
    <property type="protein sequence ID" value="KAK8770228.1"/>
    <property type="molecule type" value="Genomic_DNA"/>
</dbReference>
<evidence type="ECO:0000259" key="2">
    <source>
        <dbReference type="PROSITE" id="PS50097"/>
    </source>
</evidence>
<dbReference type="SUPFAM" id="SSF54695">
    <property type="entry name" value="POZ domain"/>
    <property type="match status" value="1"/>
</dbReference>
<evidence type="ECO:0000313" key="3">
    <source>
        <dbReference type="EMBL" id="KAK8770228.1"/>
    </source>
</evidence>
<gene>
    <name evidence="3" type="ORF">V5799_013308</name>
</gene>
<feature type="region of interest" description="Disordered" evidence="1">
    <location>
        <begin position="281"/>
        <end position="307"/>
    </location>
</feature>
<organism evidence="3 4">
    <name type="scientific">Amblyomma americanum</name>
    <name type="common">Lone star tick</name>
    <dbReference type="NCBI Taxonomy" id="6943"/>
    <lineage>
        <taxon>Eukaryota</taxon>
        <taxon>Metazoa</taxon>
        <taxon>Ecdysozoa</taxon>
        <taxon>Arthropoda</taxon>
        <taxon>Chelicerata</taxon>
        <taxon>Arachnida</taxon>
        <taxon>Acari</taxon>
        <taxon>Parasitiformes</taxon>
        <taxon>Ixodida</taxon>
        <taxon>Ixodoidea</taxon>
        <taxon>Ixodidae</taxon>
        <taxon>Amblyomminae</taxon>
        <taxon>Amblyomma</taxon>
    </lineage>
</organism>
<dbReference type="InterPro" id="IPR000210">
    <property type="entry name" value="BTB/POZ_dom"/>
</dbReference>
<name>A0AAQ4E6E4_AMBAM</name>
<dbReference type="GO" id="GO:0005829">
    <property type="term" value="C:cytosol"/>
    <property type="evidence" value="ECO:0007669"/>
    <property type="project" value="TreeGrafter"/>
</dbReference>
<evidence type="ECO:0000313" key="4">
    <source>
        <dbReference type="Proteomes" id="UP001321473"/>
    </source>
</evidence>
<keyword evidence="4" id="KW-1185">Reference proteome</keyword>
<dbReference type="SMART" id="SM00225">
    <property type="entry name" value="BTB"/>
    <property type="match status" value="1"/>
</dbReference>
<dbReference type="Pfam" id="PF00651">
    <property type="entry name" value="BTB"/>
    <property type="match status" value="1"/>
</dbReference>
<evidence type="ECO:0000256" key="1">
    <source>
        <dbReference type="SAM" id="MobiDB-lite"/>
    </source>
</evidence>
<dbReference type="GO" id="GO:0022008">
    <property type="term" value="P:neurogenesis"/>
    <property type="evidence" value="ECO:0007669"/>
    <property type="project" value="TreeGrafter"/>
</dbReference>
<protein>
    <recommendedName>
        <fullName evidence="2">BTB domain-containing protein</fullName>
    </recommendedName>
</protein>